<accession>A0AAE0SJ42</accession>
<feature type="region of interest" description="Disordered" evidence="6">
    <location>
        <begin position="462"/>
        <end position="482"/>
    </location>
</feature>
<feature type="compositionally biased region" description="Basic residues" evidence="6">
    <location>
        <begin position="1208"/>
        <end position="1229"/>
    </location>
</feature>
<dbReference type="InterPro" id="IPR002893">
    <property type="entry name" value="Znf_MYND"/>
</dbReference>
<evidence type="ECO:0000256" key="5">
    <source>
        <dbReference type="SAM" id="Coils"/>
    </source>
</evidence>
<feature type="compositionally biased region" description="Low complexity" evidence="6">
    <location>
        <begin position="2315"/>
        <end position="2334"/>
    </location>
</feature>
<evidence type="ECO:0000313" key="8">
    <source>
        <dbReference type="EMBL" id="KAK3592654.1"/>
    </source>
</evidence>
<feature type="region of interest" description="Disordered" evidence="6">
    <location>
        <begin position="617"/>
        <end position="638"/>
    </location>
</feature>
<feature type="compositionally biased region" description="Low complexity" evidence="6">
    <location>
        <begin position="2660"/>
        <end position="2678"/>
    </location>
</feature>
<dbReference type="PROSITE" id="PS01360">
    <property type="entry name" value="ZF_MYND_1"/>
    <property type="match status" value="1"/>
</dbReference>
<organism evidence="8 9">
    <name type="scientific">Potamilus streckersoni</name>
    <dbReference type="NCBI Taxonomy" id="2493646"/>
    <lineage>
        <taxon>Eukaryota</taxon>
        <taxon>Metazoa</taxon>
        <taxon>Spiralia</taxon>
        <taxon>Lophotrochozoa</taxon>
        <taxon>Mollusca</taxon>
        <taxon>Bivalvia</taxon>
        <taxon>Autobranchia</taxon>
        <taxon>Heteroconchia</taxon>
        <taxon>Palaeoheterodonta</taxon>
        <taxon>Unionida</taxon>
        <taxon>Unionoidea</taxon>
        <taxon>Unionidae</taxon>
        <taxon>Ambleminae</taxon>
        <taxon>Lampsilini</taxon>
        <taxon>Potamilus</taxon>
    </lineage>
</organism>
<proteinExistence type="predicted"/>
<dbReference type="Pfam" id="PF01753">
    <property type="entry name" value="zf-MYND"/>
    <property type="match status" value="1"/>
</dbReference>
<reference evidence="8" key="3">
    <citation type="submission" date="2023-05" db="EMBL/GenBank/DDBJ databases">
        <authorList>
            <person name="Smith C.H."/>
        </authorList>
    </citation>
    <scope>NUCLEOTIDE SEQUENCE</scope>
    <source>
        <strain evidence="8">CHS0354</strain>
        <tissue evidence="8">Mantle</tissue>
    </source>
</reference>
<reference evidence="8" key="1">
    <citation type="journal article" date="2021" name="Genome Biol. Evol.">
        <title>A High-Quality Reference Genome for a Parasitic Bivalve with Doubly Uniparental Inheritance (Bivalvia: Unionida).</title>
        <authorList>
            <person name="Smith C.H."/>
        </authorList>
    </citation>
    <scope>NUCLEOTIDE SEQUENCE</scope>
    <source>
        <strain evidence="8">CHS0354</strain>
    </source>
</reference>
<comment type="caution">
    <text evidence="8">The sequence shown here is derived from an EMBL/GenBank/DDBJ whole genome shotgun (WGS) entry which is preliminary data.</text>
</comment>
<feature type="domain" description="MYND-type" evidence="7">
    <location>
        <begin position="3183"/>
        <end position="3219"/>
    </location>
</feature>
<dbReference type="SUPFAM" id="SSF144232">
    <property type="entry name" value="HIT/MYND zinc finger-like"/>
    <property type="match status" value="1"/>
</dbReference>
<feature type="compositionally biased region" description="Polar residues" evidence="6">
    <location>
        <begin position="232"/>
        <end position="255"/>
    </location>
</feature>
<reference evidence="8" key="2">
    <citation type="journal article" date="2021" name="Genome Biol. Evol.">
        <title>Developing a high-quality reference genome for a parasitic bivalve with doubly uniparental inheritance (Bivalvia: Unionida).</title>
        <authorList>
            <person name="Smith C.H."/>
        </authorList>
    </citation>
    <scope>NUCLEOTIDE SEQUENCE</scope>
    <source>
        <strain evidence="8">CHS0354</strain>
        <tissue evidence="8">Mantle</tissue>
    </source>
</reference>
<feature type="compositionally biased region" description="Polar residues" evidence="6">
    <location>
        <begin position="3112"/>
        <end position="3136"/>
    </location>
</feature>
<evidence type="ECO:0000256" key="4">
    <source>
        <dbReference type="PROSITE-ProRule" id="PRU00134"/>
    </source>
</evidence>
<evidence type="ECO:0000256" key="6">
    <source>
        <dbReference type="SAM" id="MobiDB-lite"/>
    </source>
</evidence>
<gene>
    <name evidence="8" type="ORF">CHS0354_034731</name>
</gene>
<feature type="compositionally biased region" description="Polar residues" evidence="6">
    <location>
        <begin position="3005"/>
        <end position="3053"/>
    </location>
</feature>
<feature type="region of interest" description="Disordered" evidence="6">
    <location>
        <begin position="2068"/>
        <end position="2163"/>
    </location>
</feature>
<feature type="compositionally biased region" description="Low complexity" evidence="6">
    <location>
        <begin position="2144"/>
        <end position="2163"/>
    </location>
</feature>
<feature type="region of interest" description="Disordered" evidence="6">
    <location>
        <begin position="3107"/>
        <end position="3136"/>
    </location>
</feature>
<feature type="compositionally biased region" description="Polar residues" evidence="6">
    <location>
        <begin position="150"/>
        <end position="160"/>
    </location>
</feature>
<evidence type="ECO:0000256" key="3">
    <source>
        <dbReference type="ARBA" id="ARBA00022833"/>
    </source>
</evidence>
<sequence length="3225" mass="358881">MYDRSNEAQGNHCVTPVAANKLDQLTSMHNPSHPGYYDRGPPTHFPRNWNEHGYTPPYRYAKQHNGHHARQFHPHHSNYHYDWHNHHAPPFHRPPYHSNPPPQIIHNHWRHAPPQAVPKIIIQRSSINEEKGKVLRLSGNSKSPPLYHVKTNSPAISAPSSKDCGEINLPQERKILSGRKDKKVKKDASANNETLSELKADNLALNVVISNCVSDKEIMEVSLTVSEGIPQNDINPENPSGQEGSSKDATVTHSKNGCEVNPIHSNSDICLSKDSLNNFSNPLTDREKKDDSKDLKIDFSVKDNTQKMEFNVGKSYNMKNCKRNSLVKLKKRYPELQKLFGKDPLIKLQRLSAAKIASYESNKFRESKGHIFGSVGERKGLELNKENKSIKGISVDPKVMSLSRALQNPPNGKKPVDTIFKCTVARLKSANPFPKSKRSAPKISYTDISKLKMKLKNVEVPRSPNISSKTSHNIKSINPEPSIETNQKGNICLDVSSVSSSVSLNELTQEHTVTMFYNEELSHITAFKSDTKDKKTEMQTCNTEISRTETEKCNVPGKVPTSSQKNTLSDQILSESMPALTIRRNDQMQENGKKLTDEINPSPLLLEPQVVSECSSLGPVEGQSYASNLGRKVDSQGDSLRDKTILKLVKEKIMQKKETVRHSNSVSDMYQGTFQSESFDDRQKDDTSDSRTLQQRGQGEEHKSGYDQRQVSSELHASCSGDKTVEIDQSDRNNMALCSKSVIPERQKDSISCLPSNLENSVTGASMQNSIVAMDSTPYSAGEELRTSEANQTVLGSRTNRVPVWQYNCSEEMLIAADTLLSVGNLPACGATETVGNENYPIEKSGFYQTEYVMCPEETVGLDLTVNSNITEDNTIVDSVNSNDVTENCDACIEGDNSLVKRKRLKVGKREKVNMAKFEKHGEEEESQACDSDATYIYSDSGEDSTMNQVIERVQERDKDGSLPSESSKKLSDSKNDSESTKLSSNTQKANRSQKKGREKSKYEAKSRAKGSSSQLVENNNVSNVAEQTQKRKLSQNNNMVIKRKRTSPSLKVVIGNVDSAKVNEGQVNKNAEGENKNDSSRNVSESKEIKGKKAKDSKKIPAEENVNVRKRKSDIMKKDSDAKDLKMSIDKSDRKFPDIVQSGCAEEEAEEIKKSVAIRTKTEVAKGTDGVSRRGKRPGGRRGGITRSDIFQEDTGSQQSAQEGKARRGKGSRGGRGRGQKKFTRVVKCHGKDLQIHLNEVLHHGEDSDDLPTILPPKRRRRPQHAPSPQSSDKIDRIMAEFPKHNWLITKYQSEPEDLSLCDSKKKAKVQLNDKTAEDIDSAQPLSVLENLGTDQKELQSLDLPTNHHEPEKENKDNDEVTDDDSFDSPLYIDMDSVNEKEVDEDSPTPKQHPLDLCVKKNDKTSVTFRQHSNPPVQLVHPHVHRPPTTVSSILLRDTKHVLSNVVVSSQSSDTTQGIVTKIAADWSTSATGSTITGTNDELISEIIDLGKSIQVPKNLLKHGSLPSPFCTDTSDVQVLHNSFGEKEAISDTKLESNESEAKFVQPAIPRLIPASSIVPGSNFSPAQHSLNRDIVLLPVSLGPSTDILPDVDQREQNASNSQMTHVEKAVSLKNGAVDVLENRNLLTSQERTPKVGGNDEQLYPSTLLCSSSIQMTESSNETNIVSLSTNFSAITPITSIICSSLLPEEHSASLIYNAGERITESTLVASHLSQGSIPATSIGSTKLSNESDIDICDIESNIAHTKSESISSDIFVSAMIPEFAEKKNKIEMQPNSSVKYKTPSSECKRVGAGVSTHTKILKTDIYFSDKNNAVGVIGNVSENMAYSALDMTEGESPTKKYCEYPSSKEPPPLMMAQTLVDAQSVSPNQTISSLANDNTMHICSPVHNEVAELDPDIQKQMEELDQKIKQNEKEKEEMLNAKRKIAELMERKKKEKLEEQVKVMSKEQQQQTPIKNLPVQTAFEIQDPLNDLPMSDSNQANLKNLPEQTAVGIQDPLSDLPLSDSNQANLKNLPEQTAVGIQDPLSDLPLSDSNQANLRVSNSHQEQIWSRYQTPLNEPSFLEQESAALQEPNSDQQQELPQPFSREKQTPYQLPISLHQPPMKQDQQQKQKEQERTTDQLLVRPESFQQQATPRSQNMHEQQQQNIPDQQHQSSQQQRRSIPQHTLLHDKSSLFQQPSSPAHMSQTSQVLLQRQPLTERASQSHSLAENILSRTKPQQPLSQQQNQTSLKHMVQMHNPQQQNIQGPNVPRQQLLQQQLFSCQQPNQIAGNQFQQQQLVSQQRFHLHSPLLMQPSQAAQMQSPTHLQHGFQNQYHPSQHPSLSQQQQYSRTQQQNYYNHQAQLQPQQQFQQNCVKNQTQSQPHSIAPGHSSVQTVKNLQRTNMHQQQMQQYQQVHMQQQQQQQPRPQLFQARPSNFGNTFQIPSSQQHEMQSVVMQNSSNEHQCNLNQLGPKSMSPSSAITGTANVTPTIPRQINLAMQEAQKRKQFGLPEIQPAHCNNEKSMLRRDSEPPPPAHMNCVSLKKLMRKMDRNAMKLTSAVNASCPYLQRNEPITCPPLDGKRSGSNEMKVPAKAHSQPPFNIAGKLIVQQLPGKAPSINRTIHEDKETARHSSVPNTPTSATLGVQLPPRASSATEKHLQRSQSISEIGQPTFMFHPDSLSSASLSRSSSQSVTNLSMQEESKLTDKGNTPAIVSLNSQQKFEGSVKFTNASQTLAPPAIQSQDVIATPNIDNTNIIDLTKEFSTVPNDLQKDDTEKAVQLELNKAIAKRCKQDLMNATMTGEDWTLLDQQLSKVSHQTQGMKLPLGPSNTIVLTVDNQPHAQQASLQVSPVLVSTPTNVIPNQQQQWQRVNEEMNGMKSVVVSPPQKQLPVNQGPGLTMRPSSGMQVTTVSNMLIMQTPSNRLSSGQAGRMPQLLPKTQNPMIRMIGSAAVPIHGGGIMPPTTGNVQINRPDHPQAVMMQGPYRMNQQHLHAQRQYQNPEIMKHRTRQYIGAQRAGIMPPQQIPHQSSVEINQDSNSCAQPVQQQPPLNPSAQTNAFNQNRQKPQQIAPSPQQAFVPMSYQRQTTSSQARFAPMATYVNSSGHGQHMHTQNSLIMGNEQLPNQPGKMGNTAPQTNPVTSTSQPAKIVSTSPTKTTISTHVMTSVVPSEHPVTSQTSNMIPKEVEPTSNKTEAHLQQINGSCVMCGNFSLYLCSCCKKMWYCSPRCQLMHWTTHSQECRESTTT</sequence>
<feature type="compositionally biased region" description="Basic and acidic residues" evidence="6">
    <location>
        <begin position="679"/>
        <end position="689"/>
    </location>
</feature>
<keyword evidence="9" id="KW-1185">Reference proteome</keyword>
<feature type="compositionally biased region" description="Basic and acidic residues" evidence="6">
    <location>
        <begin position="1114"/>
        <end position="1138"/>
    </location>
</feature>
<dbReference type="Gene3D" id="6.10.140.2220">
    <property type="match status" value="1"/>
</dbReference>
<feature type="region of interest" description="Disordered" evidence="6">
    <location>
        <begin position="138"/>
        <end position="166"/>
    </location>
</feature>
<feature type="region of interest" description="Disordered" evidence="6">
    <location>
        <begin position="2605"/>
        <end position="2636"/>
    </location>
</feature>
<feature type="region of interest" description="Disordered" evidence="6">
    <location>
        <begin position="229"/>
        <end position="258"/>
    </location>
</feature>
<feature type="compositionally biased region" description="Polar residues" evidence="6">
    <location>
        <begin position="1010"/>
        <end position="1028"/>
    </location>
</feature>
<evidence type="ECO:0000259" key="7">
    <source>
        <dbReference type="PROSITE" id="PS50865"/>
    </source>
</evidence>
<feature type="region of interest" description="Disordered" evidence="6">
    <location>
        <begin position="2298"/>
        <end position="2334"/>
    </location>
</feature>
<feature type="compositionally biased region" description="Basic and acidic residues" evidence="6">
    <location>
        <begin position="1072"/>
        <end position="1092"/>
    </location>
</feature>
<keyword evidence="5" id="KW-0175">Coiled coil</keyword>
<feature type="region of interest" description="Disordered" evidence="6">
    <location>
        <begin position="2384"/>
        <end position="2408"/>
    </location>
</feature>
<feature type="compositionally biased region" description="Polar residues" evidence="6">
    <location>
        <begin position="2298"/>
        <end position="2314"/>
    </location>
</feature>
<feature type="compositionally biased region" description="Polar residues" evidence="6">
    <location>
        <begin position="464"/>
        <end position="476"/>
    </location>
</feature>
<evidence type="ECO:0000256" key="2">
    <source>
        <dbReference type="ARBA" id="ARBA00022771"/>
    </source>
</evidence>
<name>A0AAE0SJ42_9BIVA</name>
<feature type="coiled-coil region" evidence="5">
    <location>
        <begin position="1899"/>
        <end position="1941"/>
    </location>
</feature>
<feature type="compositionally biased region" description="Polar residues" evidence="6">
    <location>
        <begin position="2073"/>
        <end position="2082"/>
    </location>
</feature>
<feature type="region of interest" description="Disordered" evidence="6">
    <location>
        <begin position="3001"/>
        <end position="3053"/>
    </location>
</feature>
<feature type="compositionally biased region" description="Polar residues" evidence="6">
    <location>
        <begin position="2129"/>
        <end position="2143"/>
    </location>
</feature>
<feature type="region of interest" description="Disordered" evidence="6">
    <location>
        <begin position="1241"/>
        <end position="1279"/>
    </location>
</feature>
<feature type="region of interest" description="Disordered" evidence="6">
    <location>
        <begin position="2349"/>
        <end position="2371"/>
    </location>
</feature>
<feature type="region of interest" description="Disordered" evidence="6">
    <location>
        <begin position="2658"/>
        <end position="2690"/>
    </location>
</feature>
<keyword evidence="2 4" id="KW-0863">Zinc-finger</keyword>
<evidence type="ECO:0000313" key="9">
    <source>
        <dbReference type="Proteomes" id="UP001195483"/>
    </source>
</evidence>
<keyword evidence="3" id="KW-0862">Zinc</keyword>
<feature type="compositionally biased region" description="Low complexity" evidence="6">
    <location>
        <begin position="2385"/>
        <end position="2405"/>
    </location>
</feature>
<protein>
    <recommendedName>
        <fullName evidence="7">MYND-type domain-containing protein</fullName>
    </recommendedName>
</protein>
<feature type="compositionally biased region" description="Basic and acidic residues" evidence="6">
    <location>
        <begin position="953"/>
        <end position="980"/>
    </location>
</feature>
<feature type="compositionally biased region" description="Polar residues" evidence="6">
    <location>
        <begin position="981"/>
        <end position="991"/>
    </location>
</feature>
<evidence type="ECO:0000256" key="1">
    <source>
        <dbReference type="ARBA" id="ARBA00022723"/>
    </source>
</evidence>
<feature type="compositionally biased region" description="Basic and acidic residues" evidence="6">
    <location>
        <begin position="1343"/>
        <end position="1360"/>
    </location>
</feature>
<feature type="compositionally biased region" description="Low complexity" evidence="6">
    <location>
        <begin position="2349"/>
        <end position="2361"/>
    </location>
</feature>
<dbReference type="GO" id="GO:0008270">
    <property type="term" value="F:zinc ion binding"/>
    <property type="evidence" value="ECO:0007669"/>
    <property type="project" value="UniProtKB-KW"/>
</dbReference>
<keyword evidence="1" id="KW-0479">Metal-binding</keyword>
<feature type="region of interest" description="Disordered" evidence="6">
    <location>
        <begin position="919"/>
        <end position="1229"/>
    </location>
</feature>
<feature type="region of interest" description="Disordered" evidence="6">
    <location>
        <begin position="675"/>
        <end position="720"/>
    </location>
</feature>
<feature type="compositionally biased region" description="Polar residues" evidence="6">
    <location>
        <begin position="2612"/>
        <end position="2624"/>
    </location>
</feature>
<dbReference type="Proteomes" id="UP001195483">
    <property type="component" value="Unassembled WGS sequence"/>
</dbReference>
<dbReference type="PROSITE" id="PS50865">
    <property type="entry name" value="ZF_MYND_2"/>
    <property type="match status" value="1"/>
</dbReference>
<feature type="region of interest" description="Disordered" evidence="6">
    <location>
        <begin position="1343"/>
        <end position="1373"/>
    </location>
</feature>
<dbReference type="EMBL" id="JAEAOA010002042">
    <property type="protein sequence ID" value="KAK3592654.1"/>
    <property type="molecule type" value="Genomic_DNA"/>
</dbReference>
<feature type="compositionally biased region" description="Basic and acidic residues" evidence="6">
    <location>
        <begin position="2109"/>
        <end position="2120"/>
    </location>
</feature>